<keyword evidence="3" id="KW-1185">Reference proteome</keyword>
<dbReference type="Proteomes" id="UP000747542">
    <property type="component" value="Unassembled WGS sequence"/>
</dbReference>
<reference evidence="2" key="1">
    <citation type="journal article" date="2021" name="Sci. Adv.">
        <title>The American lobster genome reveals insights on longevity, neural, and immune adaptations.</title>
        <authorList>
            <person name="Polinski J.M."/>
            <person name="Zimin A.V."/>
            <person name="Clark K.F."/>
            <person name="Kohn A.B."/>
            <person name="Sadowski N."/>
            <person name="Timp W."/>
            <person name="Ptitsyn A."/>
            <person name="Khanna P."/>
            <person name="Romanova D.Y."/>
            <person name="Williams P."/>
            <person name="Greenwood S.J."/>
            <person name="Moroz L.L."/>
            <person name="Walt D.R."/>
            <person name="Bodnar A.G."/>
        </authorList>
    </citation>
    <scope>NUCLEOTIDE SEQUENCE</scope>
    <source>
        <strain evidence="2">GMGI-L3</strain>
    </source>
</reference>
<evidence type="ECO:0000313" key="3">
    <source>
        <dbReference type="Proteomes" id="UP000747542"/>
    </source>
</evidence>
<feature type="compositionally biased region" description="Polar residues" evidence="1">
    <location>
        <begin position="488"/>
        <end position="499"/>
    </location>
</feature>
<feature type="region of interest" description="Disordered" evidence="1">
    <location>
        <begin position="479"/>
        <end position="529"/>
    </location>
</feature>
<organism evidence="2 3">
    <name type="scientific">Homarus americanus</name>
    <name type="common">American lobster</name>
    <dbReference type="NCBI Taxonomy" id="6706"/>
    <lineage>
        <taxon>Eukaryota</taxon>
        <taxon>Metazoa</taxon>
        <taxon>Ecdysozoa</taxon>
        <taxon>Arthropoda</taxon>
        <taxon>Crustacea</taxon>
        <taxon>Multicrustacea</taxon>
        <taxon>Malacostraca</taxon>
        <taxon>Eumalacostraca</taxon>
        <taxon>Eucarida</taxon>
        <taxon>Decapoda</taxon>
        <taxon>Pleocyemata</taxon>
        <taxon>Astacidea</taxon>
        <taxon>Nephropoidea</taxon>
        <taxon>Nephropidae</taxon>
        <taxon>Homarus</taxon>
    </lineage>
</organism>
<comment type="caution">
    <text evidence="2">The sequence shown here is derived from an EMBL/GenBank/DDBJ whole genome shotgun (WGS) entry which is preliminary data.</text>
</comment>
<feature type="region of interest" description="Disordered" evidence="1">
    <location>
        <begin position="287"/>
        <end position="325"/>
    </location>
</feature>
<proteinExistence type="predicted"/>
<evidence type="ECO:0000256" key="1">
    <source>
        <dbReference type="SAM" id="MobiDB-lite"/>
    </source>
</evidence>
<name>A0A8J5JZA8_HOMAM</name>
<feature type="region of interest" description="Disordered" evidence="1">
    <location>
        <begin position="138"/>
        <end position="197"/>
    </location>
</feature>
<evidence type="ECO:0000313" key="2">
    <source>
        <dbReference type="EMBL" id="KAG7162174.1"/>
    </source>
</evidence>
<dbReference type="AlphaFoldDB" id="A0A8J5JZA8"/>
<feature type="compositionally biased region" description="Low complexity" evidence="1">
    <location>
        <begin position="138"/>
        <end position="167"/>
    </location>
</feature>
<dbReference type="EMBL" id="JAHLQT010028013">
    <property type="protein sequence ID" value="KAG7162174.1"/>
    <property type="molecule type" value="Genomic_DNA"/>
</dbReference>
<protein>
    <submittedName>
        <fullName evidence="2">Uncharacterized protein</fullName>
    </submittedName>
</protein>
<sequence>MELCTTADETCLIPHFRFPRRVLWKLDAGCSSKVRRVLGKVCGAAGVWRAPCGRGLAMSGRSGEGSYYTVGLVSTPAPQHLSSTTTNIPPTYSATFTTTPLQHLDYTLASMSSGYTLPPLYNAEAAAIVPTCTCPSSSTISPSSTTTSSSSTATGVSSLTTGASSTTKHSFTPTPSFPRYGTGSTFTPRFGTSRPGVVTSVPRSTIITTRPPAFTTLTTPTITTYTTYNPAINKFTTHTPTTTSILRYRPNTTTFTARPITTTTTSSRFTSTAPDSQVYTLASHFTEGTTTDSAPPATHPPPPRVTLASTATAHRPGPTWPLRVNLSSSEGYDNLDLDLGEDVGPPKGQVRTHMTKEQFLAVPQPQLELHEAGDQGSGPNQYVPVRWSVRRGWQSAQERLEERRRGGVWSLSLFPTSTTTPFTTTFTTSFTTFTTTGVSTTEGVTNMGNNITTTTFTNNGAYCNQAVEGDEEEAGGVWTVEGDEGAPHNNTSPHQSMDHSSTSPPLEESSPHPPPPHPDTSDSCFTLHDVPLRGEVLRCEGQEGG</sequence>
<accession>A0A8J5JZA8</accession>
<gene>
    <name evidence="2" type="ORF">Hamer_G010841</name>
</gene>